<accession>A0AAN9SH54</accession>
<name>A0AAN9SH54_PSOTE</name>
<dbReference type="AlphaFoldDB" id="A0AAN9SH54"/>
<organism evidence="1 2">
    <name type="scientific">Psophocarpus tetragonolobus</name>
    <name type="common">Winged bean</name>
    <name type="synonym">Dolichos tetragonolobus</name>
    <dbReference type="NCBI Taxonomy" id="3891"/>
    <lineage>
        <taxon>Eukaryota</taxon>
        <taxon>Viridiplantae</taxon>
        <taxon>Streptophyta</taxon>
        <taxon>Embryophyta</taxon>
        <taxon>Tracheophyta</taxon>
        <taxon>Spermatophyta</taxon>
        <taxon>Magnoliopsida</taxon>
        <taxon>eudicotyledons</taxon>
        <taxon>Gunneridae</taxon>
        <taxon>Pentapetalae</taxon>
        <taxon>rosids</taxon>
        <taxon>fabids</taxon>
        <taxon>Fabales</taxon>
        <taxon>Fabaceae</taxon>
        <taxon>Papilionoideae</taxon>
        <taxon>50 kb inversion clade</taxon>
        <taxon>NPAAA clade</taxon>
        <taxon>indigoferoid/millettioid clade</taxon>
        <taxon>Phaseoleae</taxon>
        <taxon>Psophocarpus</taxon>
    </lineage>
</organism>
<evidence type="ECO:0000313" key="2">
    <source>
        <dbReference type="Proteomes" id="UP001386955"/>
    </source>
</evidence>
<keyword evidence="2" id="KW-1185">Reference proteome</keyword>
<dbReference type="Proteomes" id="UP001386955">
    <property type="component" value="Unassembled WGS sequence"/>
</dbReference>
<reference evidence="1 2" key="1">
    <citation type="submission" date="2024-01" db="EMBL/GenBank/DDBJ databases">
        <title>The genomes of 5 underutilized Papilionoideae crops provide insights into root nodulation and disease resistanc.</title>
        <authorList>
            <person name="Jiang F."/>
        </authorList>
    </citation>
    <scope>NUCLEOTIDE SEQUENCE [LARGE SCALE GENOMIC DNA]</scope>
    <source>
        <strain evidence="1">DUOXIRENSHENG_FW03</strain>
        <tissue evidence="1">Leaves</tissue>
    </source>
</reference>
<proteinExistence type="predicted"/>
<dbReference type="EMBL" id="JAYMYS010000004">
    <property type="protein sequence ID" value="KAK7396519.1"/>
    <property type="molecule type" value="Genomic_DNA"/>
</dbReference>
<evidence type="ECO:0000313" key="1">
    <source>
        <dbReference type="EMBL" id="KAK7396519.1"/>
    </source>
</evidence>
<comment type="caution">
    <text evidence="1">The sequence shown here is derived from an EMBL/GenBank/DDBJ whole genome shotgun (WGS) entry which is preliminary data.</text>
</comment>
<gene>
    <name evidence="1" type="ORF">VNO78_17585</name>
</gene>
<sequence>MNKLILRDVKREDGNTIRELSPMAFASHLYNDVRVSPHLSNGVAVFAFHVSQYQSVRVFFFVSSAFRAGKGELPFPQY</sequence>
<protein>
    <submittedName>
        <fullName evidence="1">Uncharacterized protein</fullName>
    </submittedName>
</protein>